<gene>
    <name evidence="1" type="ORF">EJB05_40508</name>
</gene>
<reference evidence="1 2" key="1">
    <citation type="journal article" date="2019" name="Sci. Rep.">
        <title>A high-quality genome of Eragrostis curvula grass provides insights into Poaceae evolution and supports new strategies to enhance forage quality.</title>
        <authorList>
            <person name="Carballo J."/>
            <person name="Santos B.A.C.M."/>
            <person name="Zappacosta D."/>
            <person name="Garbus I."/>
            <person name="Selva J.P."/>
            <person name="Gallo C.A."/>
            <person name="Diaz A."/>
            <person name="Albertini E."/>
            <person name="Caccamo M."/>
            <person name="Echenique V."/>
        </authorList>
    </citation>
    <scope>NUCLEOTIDE SEQUENCE [LARGE SCALE GENOMIC DNA]</scope>
    <source>
        <strain evidence="2">cv. Victoria</strain>
        <tissue evidence="1">Leaf</tissue>
    </source>
</reference>
<evidence type="ECO:0000313" key="1">
    <source>
        <dbReference type="EMBL" id="TVU13451.1"/>
    </source>
</evidence>
<dbReference type="Proteomes" id="UP000324897">
    <property type="component" value="Unassembled WGS sequence"/>
</dbReference>
<sequence>HGVKEEGWCSSLGWCTSKYDATSDGKSIIRMGTDSMLKTGLQVTRKQGRCTILPPVKSADHTTMLIVNRQVTPRMGRQFSVDHVYASYEKRRLHEKGVLRHLSGGCCSKEKDGQVLKATCQVEVASRAMLQAKQHDTSAHRTDLAHFAEVRTQLPCPGLLVAKPHLQDVATIWNFHNADETAGAILRVTDDVQCLRSVQLWHWWEVDVGEFHRPSVEREQHFGLLMLPIDTPGGAAQVDAAPGYWVEQGELILAGEEEDPGSTVSDAPLLIVLETREIEIAAADGGGKVTVGADLGAVESTEGHIFMVDEAHKAPEERGRRMEVAELAEEFFGGCQVALSHAGGCGAGDRGKRRKAMEDVNEDVVAKRINGGGRRHMVWLALALVVGFHVSRWMEREILLILRTT</sequence>
<proteinExistence type="predicted"/>
<dbReference type="Gramene" id="TVU13451">
    <property type="protein sequence ID" value="TVU13451"/>
    <property type="gene ID" value="EJB05_40508"/>
</dbReference>
<feature type="non-terminal residue" evidence="1">
    <location>
        <position position="1"/>
    </location>
</feature>
<accession>A0A5J9TRW0</accession>
<dbReference type="EMBL" id="RWGY01000034">
    <property type="protein sequence ID" value="TVU13451.1"/>
    <property type="molecule type" value="Genomic_DNA"/>
</dbReference>
<protein>
    <submittedName>
        <fullName evidence="1">Uncharacterized protein</fullName>
    </submittedName>
</protein>
<dbReference type="AlphaFoldDB" id="A0A5J9TRW0"/>
<keyword evidence="2" id="KW-1185">Reference proteome</keyword>
<organism evidence="1 2">
    <name type="scientific">Eragrostis curvula</name>
    <name type="common">weeping love grass</name>
    <dbReference type="NCBI Taxonomy" id="38414"/>
    <lineage>
        <taxon>Eukaryota</taxon>
        <taxon>Viridiplantae</taxon>
        <taxon>Streptophyta</taxon>
        <taxon>Embryophyta</taxon>
        <taxon>Tracheophyta</taxon>
        <taxon>Spermatophyta</taxon>
        <taxon>Magnoliopsida</taxon>
        <taxon>Liliopsida</taxon>
        <taxon>Poales</taxon>
        <taxon>Poaceae</taxon>
        <taxon>PACMAD clade</taxon>
        <taxon>Chloridoideae</taxon>
        <taxon>Eragrostideae</taxon>
        <taxon>Eragrostidinae</taxon>
        <taxon>Eragrostis</taxon>
    </lineage>
</organism>
<comment type="caution">
    <text evidence="1">The sequence shown here is derived from an EMBL/GenBank/DDBJ whole genome shotgun (WGS) entry which is preliminary data.</text>
</comment>
<evidence type="ECO:0000313" key="2">
    <source>
        <dbReference type="Proteomes" id="UP000324897"/>
    </source>
</evidence>
<name>A0A5J9TRW0_9POAL</name>